<gene>
    <name evidence="2" type="ORF">AA984_22385</name>
</gene>
<proteinExistence type="predicted"/>
<evidence type="ECO:0000256" key="1">
    <source>
        <dbReference type="SAM" id="MobiDB-lite"/>
    </source>
</evidence>
<reference evidence="2 3" key="1">
    <citation type="submission" date="2015-05" db="EMBL/GenBank/DDBJ databases">
        <title>Genome sequencing project for genomic taxonomy and phylogenomics of Bacillus-like bacteria.</title>
        <authorList>
            <person name="Liu B."/>
            <person name="Wang J."/>
            <person name="Zhu Y."/>
            <person name="Liu G."/>
            <person name="Chen Q."/>
            <person name="Chen Z."/>
            <person name="Lan J."/>
            <person name="Che J."/>
            <person name="Ge C."/>
            <person name="Shi H."/>
            <person name="Pan Z."/>
            <person name="Liu X."/>
        </authorList>
    </citation>
    <scope>NUCLEOTIDE SEQUENCE [LARGE SCALE GENOMIC DNA]</scope>
    <source>
        <strain evidence="2 3">DSM 9885</strain>
    </source>
</reference>
<protein>
    <submittedName>
        <fullName evidence="2">Uncharacterized protein</fullName>
    </submittedName>
</protein>
<accession>A0A837KG62</accession>
<dbReference type="AlphaFoldDB" id="A0A837KG62"/>
<feature type="compositionally biased region" description="Polar residues" evidence="1">
    <location>
        <begin position="36"/>
        <end position="49"/>
    </location>
</feature>
<name>A0A837KG62_9BACL</name>
<feature type="region of interest" description="Disordered" evidence="1">
    <location>
        <begin position="36"/>
        <end position="57"/>
    </location>
</feature>
<evidence type="ECO:0000313" key="3">
    <source>
        <dbReference type="Proteomes" id="UP000035218"/>
    </source>
</evidence>
<comment type="caution">
    <text evidence="2">The sequence shown here is derived from an EMBL/GenBank/DDBJ whole genome shotgun (WGS) entry which is preliminary data.</text>
</comment>
<dbReference type="EMBL" id="LDCN01000008">
    <property type="protein sequence ID" value="KLH96760.1"/>
    <property type="molecule type" value="Genomic_DNA"/>
</dbReference>
<dbReference type="Proteomes" id="UP000035218">
    <property type="component" value="Unassembled WGS sequence"/>
</dbReference>
<evidence type="ECO:0000313" key="2">
    <source>
        <dbReference type="EMBL" id="KLH96760.1"/>
    </source>
</evidence>
<sequence>MAKQGDGRKRAAAITLATFLSRRIYAYQRQSYVVQSGTRTRGQSRSNAQKYARRSGNSPGLFVMDSGISQTRLRVWEQLKRCVDIAPKLETVEALSINQSNGGITMIKQWELMEQFKKQDEKFKELRDRYWEKERDAKEHVQTLRSQYDACVHRELKEGKDCTAEKGKLRTQIVDAEKAAELAVQERVQVYQFISDEKAQADRITIAHLAEDYRLNQIPAIRAAEVDPIIARLKDARAAYFNAVLDLHEVRDRYQPFYSQFNEMVYNYYKNGQHGAHPHIPHVFEDRLAPFIHENELVAAQSHRRLPTDVARVVSEDQQ</sequence>
<organism evidence="2 3">
    <name type="scientific">Brevibacillus formosus</name>
    <dbReference type="NCBI Taxonomy" id="54913"/>
    <lineage>
        <taxon>Bacteria</taxon>
        <taxon>Bacillati</taxon>
        <taxon>Bacillota</taxon>
        <taxon>Bacilli</taxon>
        <taxon>Bacillales</taxon>
        <taxon>Paenibacillaceae</taxon>
        <taxon>Brevibacillus</taxon>
    </lineage>
</organism>